<dbReference type="GO" id="GO:0005886">
    <property type="term" value="C:plasma membrane"/>
    <property type="evidence" value="ECO:0007669"/>
    <property type="project" value="UniProtKB-SubCell"/>
</dbReference>
<dbReference type="InterPro" id="IPR000725">
    <property type="entry name" value="Olfact_rcpt"/>
</dbReference>
<dbReference type="PROSITE" id="PS50262">
    <property type="entry name" value="G_PROTEIN_RECEP_F1_2"/>
    <property type="match status" value="1"/>
</dbReference>
<evidence type="ECO:0000256" key="4">
    <source>
        <dbReference type="ARBA" id="ARBA00022692"/>
    </source>
</evidence>
<feature type="domain" description="G-protein coupled receptors family 1 profile" evidence="11">
    <location>
        <begin position="41"/>
        <end position="288"/>
    </location>
</feature>
<evidence type="ECO:0000313" key="12">
    <source>
        <dbReference type="EMBL" id="KAG9462203.1"/>
    </source>
</evidence>
<keyword evidence="2 10" id="KW-1003">Cell membrane</keyword>
<keyword evidence="13" id="KW-1185">Reference proteome</keyword>
<keyword evidence="4 9" id="KW-0812">Transmembrane</keyword>
<dbReference type="FunFam" id="1.20.1070.10:FF:000001">
    <property type="entry name" value="Olfactory receptor"/>
    <property type="match status" value="1"/>
</dbReference>
<evidence type="ECO:0000256" key="3">
    <source>
        <dbReference type="ARBA" id="ARBA00022606"/>
    </source>
</evidence>
<dbReference type="OrthoDB" id="9900784at2759"/>
<comment type="subcellular location">
    <subcellularLocation>
        <location evidence="1 10">Cell membrane</location>
        <topology evidence="1 10">Multi-pass membrane protein</topology>
    </subcellularLocation>
</comment>
<proteinExistence type="inferred from homology"/>
<reference evidence="12" key="1">
    <citation type="thesis" date="2020" institute="ProQuest LLC" country="789 East Eisenhower Parkway, Ann Arbor, MI, USA">
        <title>Comparative Genomics and Chromosome Evolution.</title>
        <authorList>
            <person name="Mudd A.B."/>
        </authorList>
    </citation>
    <scope>NUCLEOTIDE SEQUENCE</scope>
    <source>
        <strain evidence="12">HN-11 Male</strain>
        <tissue evidence="12">Kidney and liver</tissue>
    </source>
</reference>
<dbReference type="Gene3D" id="1.20.1070.10">
    <property type="entry name" value="Rhodopsin 7-helix transmembrane proteins"/>
    <property type="match status" value="1"/>
</dbReference>
<dbReference type="SUPFAM" id="SSF81321">
    <property type="entry name" value="Family A G protein-coupled receptor-like"/>
    <property type="match status" value="1"/>
</dbReference>
<dbReference type="PROSITE" id="PS00237">
    <property type="entry name" value="G_PROTEIN_RECEP_F1_1"/>
    <property type="match status" value="1"/>
</dbReference>
<dbReference type="PRINTS" id="PR00237">
    <property type="entry name" value="GPCRRHODOPSN"/>
</dbReference>
<evidence type="ECO:0000313" key="13">
    <source>
        <dbReference type="Proteomes" id="UP000770717"/>
    </source>
</evidence>
<feature type="transmembrane region" description="Helical" evidence="10">
    <location>
        <begin position="99"/>
        <end position="120"/>
    </location>
</feature>
<comment type="similarity">
    <text evidence="9">Belongs to the G-protein coupled receptor 1 family.</text>
</comment>
<evidence type="ECO:0000256" key="1">
    <source>
        <dbReference type="ARBA" id="ARBA00004651"/>
    </source>
</evidence>
<dbReference type="InterPro" id="IPR017452">
    <property type="entry name" value="GPCR_Rhodpsn_7TM"/>
</dbReference>
<comment type="caution">
    <text evidence="12">The sequence shown here is derived from an EMBL/GenBank/DDBJ whole genome shotgun (WGS) entry which is preliminary data.</text>
</comment>
<dbReference type="Proteomes" id="UP000770717">
    <property type="component" value="Unassembled WGS sequence"/>
</dbReference>
<protein>
    <recommendedName>
        <fullName evidence="10">Olfactory receptor</fullName>
    </recommendedName>
</protein>
<evidence type="ECO:0000256" key="10">
    <source>
        <dbReference type="RuleBase" id="RU363047"/>
    </source>
</evidence>
<evidence type="ECO:0000256" key="9">
    <source>
        <dbReference type="RuleBase" id="RU000688"/>
    </source>
</evidence>
<evidence type="ECO:0000256" key="6">
    <source>
        <dbReference type="ARBA" id="ARBA00022989"/>
    </source>
</evidence>
<dbReference type="Pfam" id="PF13853">
    <property type="entry name" value="7tm_4"/>
    <property type="match status" value="1"/>
</dbReference>
<dbReference type="AlphaFoldDB" id="A0A8J6E8T2"/>
<feature type="transmembrane region" description="Helical" evidence="10">
    <location>
        <begin position="59"/>
        <end position="79"/>
    </location>
</feature>
<feature type="transmembrane region" description="Helical" evidence="10">
    <location>
        <begin position="271"/>
        <end position="291"/>
    </location>
</feature>
<dbReference type="PANTHER" id="PTHR26453">
    <property type="entry name" value="OLFACTORY RECEPTOR"/>
    <property type="match status" value="1"/>
</dbReference>
<organism evidence="12 13">
    <name type="scientific">Eleutherodactylus coqui</name>
    <name type="common">Puerto Rican coqui</name>
    <dbReference type="NCBI Taxonomy" id="57060"/>
    <lineage>
        <taxon>Eukaryota</taxon>
        <taxon>Metazoa</taxon>
        <taxon>Chordata</taxon>
        <taxon>Craniata</taxon>
        <taxon>Vertebrata</taxon>
        <taxon>Euteleostomi</taxon>
        <taxon>Amphibia</taxon>
        <taxon>Batrachia</taxon>
        <taxon>Anura</taxon>
        <taxon>Neobatrachia</taxon>
        <taxon>Hyloidea</taxon>
        <taxon>Eleutherodactylidae</taxon>
        <taxon>Eleutherodactylinae</taxon>
        <taxon>Eleutherodactylus</taxon>
        <taxon>Eleutherodactylus</taxon>
    </lineage>
</organism>
<evidence type="ECO:0000259" key="11">
    <source>
        <dbReference type="PROSITE" id="PS50262"/>
    </source>
</evidence>
<name>A0A8J6E8T2_ELECQ</name>
<dbReference type="GO" id="GO:0004930">
    <property type="term" value="F:G protein-coupled receptor activity"/>
    <property type="evidence" value="ECO:0007669"/>
    <property type="project" value="UniProtKB-KW"/>
</dbReference>
<accession>A0A8J6E8T2</accession>
<feature type="transmembrane region" description="Helical" evidence="10">
    <location>
        <begin position="239"/>
        <end position="259"/>
    </location>
</feature>
<evidence type="ECO:0000256" key="2">
    <source>
        <dbReference type="ARBA" id="ARBA00022475"/>
    </source>
</evidence>
<dbReference type="InterPro" id="IPR000276">
    <property type="entry name" value="GPCR_Rhodpsn"/>
</dbReference>
<feature type="non-terminal residue" evidence="12">
    <location>
        <position position="308"/>
    </location>
</feature>
<keyword evidence="6 10" id="KW-1133">Transmembrane helix</keyword>
<keyword evidence="9" id="KW-0297">G-protein coupled receptor</keyword>
<keyword evidence="3 10" id="KW-0716">Sensory transduction</keyword>
<keyword evidence="5 10" id="KW-0552">Olfaction</keyword>
<evidence type="ECO:0000256" key="7">
    <source>
        <dbReference type="ARBA" id="ARBA00023136"/>
    </source>
</evidence>
<dbReference type="PRINTS" id="PR00245">
    <property type="entry name" value="OLFACTORYR"/>
</dbReference>
<keyword evidence="9" id="KW-0675">Receptor</keyword>
<feature type="transmembrane region" description="Helical" evidence="10">
    <location>
        <begin position="25"/>
        <end position="52"/>
    </location>
</feature>
<evidence type="ECO:0000256" key="8">
    <source>
        <dbReference type="ARBA" id="ARBA00023224"/>
    </source>
</evidence>
<keyword evidence="7 10" id="KW-0472">Membrane</keyword>
<keyword evidence="8 9" id="KW-0807">Transducer</keyword>
<dbReference type="EMBL" id="WNTK01012949">
    <property type="protein sequence ID" value="KAG9462203.1"/>
    <property type="molecule type" value="Genomic_DNA"/>
</dbReference>
<feature type="transmembrane region" description="Helical" evidence="10">
    <location>
        <begin position="203"/>
        <end position="227"/>
    </location>
</feature>
<feature type="transmembrane region" description="Helical" evidence="10">
    <location>
        <begin position="140"/>
        <end position="162"/>
    </location>
</feature>
<dbReference type="GO" id="GO:0004984">
    <property type="term" value="F:olfactory receptor activity"/>
    <property type="evidence" value="ECO:0007669"/>
    <property type="project" value="InterPro"/>
</dbReference>
<sequence>MDIKNQTLATELFLMGFSRDVKTNIVLFCIFLLVYVITFIANSVIIYVIFYCPHLHTPMYFFLCILSFLDLSYSSTVMPKLLADLLSTDHKISIGACAIQLYFILLLGGTECLLLAVMAYDRYLAICCPLHYPILMRWSICYCLTAIMGFLGFLIFVLPSLLAPVPICYPNQLNHFMCEVLAVLKLACGQIYLSEFVIFYSSFISLLLPFVCIIISYTCIIVSVLKIRSSGRLKAFSTCTSHISVVVLFFGTGMIMYFGPSSLYSSNQEKYISVVYVILTPMLNPIIYSLNNRDVKVSFRKVLAMSKS</sequence>
<evidence type="ECO:0000256" key="5">
    <source>
        <dbReference type="ARBA" id="ARBA00022725"/>
    </source>
</evidence>
<gene>
    <name evidence="12" type="ORF">GDO78_014684</name>
</gene>